<keyword evidence="1" id="KW-0732">Signal</keyword>
<dbReference type="GO" id="GO:0016020">
    <property type="term" value="C:membrane"/>
    <property type="evidence" value="ECO:0007669"/>
    <property type="project" value="InterPro"/>
</dbReference>
<organism evidence="4 5">
    <name type="scientific">Ectopseudomonas toyotomiensis</name>
    <dbReference type="NCBI Taxonomy" id="554344"/>
    <lineage>
        <taxon>Bacteria</taxon>
        <taxon>Pseudomonadati</taxon>
        <taxon>Pseudomonadota</taxon>
        <taxon>Gammaproteobacteria</taxon>
        <taxon>Pseudomonadales</taxon>
        <taxon>Pseudomonadaceae</taxon>
        <taxon>Ectopseudomonas</taxon>
    </lineage>
</organism>
<evidence type="ECO:0000256" key="1">
    <source>
        <dbReference type="ARBA" id="ARBA00022729"/>
    </source>
</evidence>
<dbReference type="Pfam" id="PF14252">
    <property type="entry name" value="DUF4347"/>
    <property type="match status" value="1"/>
</dbReference>
<dbReference type="PANTHER" id="PTHR34677">
    <property type="match status" value="1"/>
</dbReference>
<dbReference type="InterPro" id="IPR025592">
    <property type="entry name" value="DUF4347"/>
</dbReference>
<proteinExistence type="predicted"/>
<dbReference type="PROSITE" id="PS50268">
    <property type="entry name" value="CADHERIN_2"/>
    <property type="match status" value="2"/>
</dbReference>
<dbReference type="Pfam" id="PF19078">
    <property type="entry name" value="Big_12"/>
    <property type="match status" value="17"/>
</dbReference>
<dbReference type="InterPro" id="IPR044048">
    <property type="entry name" value="Big_12"/>
</dbReference>
<feature type="region of interest" description="Disordered" evidence="2">
    <location>
        <begin position="3241"/>
        <end position="3291"/>
    </location>
</feature>
<comment type="caution">
    <text evidence="4">The sequence shown here is derived from an EMBL/GenBank/DDBJ whole genome shotgun (WGS) entry which is preliminary data.</text>
</comment>
<accession>A0AA42IJL7</accession>
<name>A0AA42IJL7_9GAMM</name>
<feature type="region of interest" description="Disordered" evidence="2">
    <location>
        <begin position="47"/>
        <end position="74"/>
    </location>
</feature>
<dbReference type="PANTHER" id="PTHR34677:SF3">
    <property type="entry name" value="BACTERIAL IG-LIKE DOMAIN-CONTAINING PROTEIN"/>
    <property type="match status" value="1"/>
</dbReference>
<dbReference type="InterPro" id="IPR014755">
    <property type="entry name" value="Cu-Rt/internalin_Ig-like"/>
</dbReference>
<dbReference type="GO" id="GO:0007156">
    <property type="term" value="P:homophilic cell adhesion via plasma membrane adhesion molecules"/>
    <property type="evidence" value="ECO:0007669"/>
    <property type="project" value="InterPro"/>
</dbReference>
<evidence type="ECO:0000313" key="4">
    <source>
        <dbReference type="EMBL" id="MDH0700674.1"/>
    </source>
</evidence>
<protein>
    <submittedName>
        <fullName evidence="4">Ig-like domain-containing protein</fullName>
    </submittedName>
</protein>
<feature type="compositionally biased region" description="Polar residues" evidence="2">
    <location>
        <begin position="53"/>
        <end position="62"/>
    </location>
</feature>
<feature type="domain" description="Cadherin" evidence="3">
    <location>
        <begin position="1017"/>
        <end position="1148"/>
    </location>
</feature>
<sequence length="3421" mass="342555">MFWNQTKKSSLSPNAALIKAPLAISLEPRMMFDGAVAATVADATANQPAATPSAQESTTTETSNHDGLAATPTAGTTDLRQEVVFIDGQLTNKQQLIDGLALGTEVVVLDSSQDGLQQIADYLEGREGIDAIHILSHGAEGQVHLGTMTLDQASLTSRTSELAAIGRSLSEKGDILLYGCDVARNSGQIFVNQIASLTGADIAASTNFTGDSSLGGDWILETAIGVVETDTLQFDYTALLAPAGAGSLTFSGMTTGFVTGDTSSATQTSSGLAQLSGFTFSAHDIDGSADGTAITRVQWTNDTLVVNDASGYFSSGRIIGLTASTTTRELDYVEITAEDGYIVDLSSVDVAVTAISSSGDTVTTTVTGYDHNGNVVTSVQAPIVVGSALGTFASHRFNLSGFNGIATLRIAVDNDVQHIQVDNMAWTNARPPSVAPSLGASPLNPSFTEGNGAVDLFSNITAATNDAGQTFSGMILSVSNIGNGAAEILSIGGTDVALTNTPSTALAGGIGNYSVSVVAGTATVTLTGMTRDNSQMGTLIDGITYRNTSADPGNASRVVTITQVTDSGGSNNTAAPNIASTVTVTPVNDAPTLTATGGTPTYTENGSAVDLFSGVSISTIESGQTITDMSLSVSNLADGSSEILRIDGTDIALLNGNNGTTAGNGISYSISLVGSTATITLSSVGGLSATTAQTVVDGMGYRNSSDAPSTATRVITLTSITDSGGTANGGVDTSATSITTSVSVVAVNDAPIVTSSGGASTFTEGDGGTVIDSGLTLSDPDNSTLASATVSITGNFQSGDVLSFINDGSTMGNITATYDAGTAAMTLTSAGATATLAQWQAALRSVTYSNSSDAPSTANRTISFVANDGQNDSTAATKVVSVTAVNDAPEITAPVSIAVTEDMPSAITGISFSDVDAGSANVTVTLSISSGTLSATSGGAVTVGGTASALTLTGSVANINSFIAGSNLSFTTAANATADVTLTVNINDGGNTGNGGALSANETITLQVTAVNDAPTITAPGSIAITEDIPGALTSISFSDVDAGSSNVTVTFSVPSGTLSATSGSGVTVGGTASALTLTGSLADINAFIAASGITFTTASNATANVTLTVSINDGGNTGSGGAQTDTTTVTLTVTAVNDAPVNSVPAAQSVDQDANLVFNSGNGNLISISDVDAGSNMVEVTLSATNGLLSLSDITGLSFSTGDGTGDASMTFAGSLSAINNALDGLVFTPTGGYNGPASITIVTNDQGWSGSGGAQTDTDTVSITVNSLNPRITDVSAGTADGIYKVGDTIIITATFSEAVTVDTTGGIPTLLLETGSVDRLATYISGSGGNTLTFSYVVQAGDLSVDLDYQSTAALNLNGSTIRGATANDAILTLAAPGAAGSLGANKALVVDGVRPTATSITLSDTALRIGETATVTITFAERVVGLDTADFTVASGTLTGLSSADGGLTWTATFTPDSNLSDTTNVITLDNTGVMDLAGNIGSGTTDSVNYAIDTQRPTASIVVTDTALRAGQSTTVTITFSEAVVGLTTADFSVANGTLSNLSTSDNITWTATLTPNANTSDATNLITLNNSGVQDQVGNAGVGTTDSNNYAIDTQHPTAGIVITDTALKAGQSTTVTITFSEVVTGLTTADFSVANGTLSNLSSSDGGITWTATLTPDADVTDATNLITLDNTGYTDAAGNTGTGTTDSNNYVIDSQRPTASIVVGNTSLSIGDSTTVTITFSEAVTGLTIADFTVANGALSNLSSNDGGVTWTATLTPSADVTSPTNLITLANTGYTDTVGNTGSSPTDSNNYSVDTQRPTATIVVNDTVLAAGETTTVTVTFNEAISGLTLANFAVANGLLSNLSTSDNITWTATLTPNANTSDATNLITLNNSGVQDQVGNAGVGTTDSNNYAIDTQRPTAGIVITDTALKAGQSTTVTITFSEVVTGLTTADFSVANGTLSNLSSSDGGITWTATLTPDADVTDATNLITLDNTGYTDAAGNTGTGTTDSNNYVIDSQRPTASIVVGNTSLSIGDSTTVTITFSEAVTGLTIADFTVANGALSNLSSNDGGVTWTATLTPSADVTSPTNLITLANTGYTDTVGNTGSSPTDSNNYSVDTQRPTATIVVNDTVLAAGETTTVTVTFNEAISGLTLANFAVANGLLSNLSTSDNITWTATLTPNANTSDATNLITLNNSGVQDQVGNAGVGTTDSNNYAIDTQRPTAGIVITDTALKAGQSTTVTITFSEVVTGLTTADFSVANGTLSNLSSSDGGITWTATLTPDADVTDATNLITLDNTGYTDAAGNTGTGTTDSNNYVIDSQRPTASIVVGNTSLSIGDSTTVTITFSEAVTGLTIADFTVANGALSNLSSNDGGVTWTATLTPSADVTSPTNLITLANTGYTDTVGNTGSSPTDSNNYSVDTQRPTATIVVNDTVLAAGETTTVTVTFNEAISGLTLANFAVANGLLSNLSTSDNITWTATLTPNANTSDATNLITLNNSGVQDQVGNAGVGTTDSNNYAIDTQRPTAGIVITDTALKAGQSTTVTITFSEVVTGLTTADFSVANGTLSNLSSSDGGITWTATLTPDADVTDATNLITLDNTGYTDAAGNTGTGTTDSNNYVIDSQRPTASIVVGNTSLSIGDSTTVTITFSEAVTGLTIADFTVANGALSNLSSNDGGVTWTATLTPSADVTSPTNLITLANTGYTDTVGNTGSSPTDSNNYSVDTQRPTATIVVNDTVLAAGETTTVTVTFNEAISGLTLANFAVANGLLSNLSTSDNITWTATLTPNANTSDATNLITLNNSGVQDQVGNAGVGTTDSNNYAIDTQRPTAGIVITDTALKAGQSTTVTITFSEVVTGLTTADFSVANGTLSNLSSSDGGITWTATLTPDADVTDATNLITLDNTGYTDAAGNTGTGITTSNNYTIDTQRPTATIQLSDTALAAGETATVTITFNEAVAGLSLADLSASNGTLSGLSSNDGGITWTAILTPAANVTASSNLITLNNTGVQDAAGNTGIGGTLSGNYAVDTVVPVIGSVSVPVGVQYNAGDTLTFVVNASEAILVNGAPRLALDIGGAAVFADYIAGSGTTTLVFQYSVQPGLNDADGITVTGLQSNGGSLRDATGNAMNLTLNNVGDTSGVRIDTTAPTAALALDQAASSAGNVRYTLTFSEDVSGVDLSDFSLVSTGNAQGTLSGLVQIDARTYQITISNVVGSGSLALALNSSGTGISDSAGNALIGGLLGQPYTQNQTAGDPEFRANPTPNVPTTPTAPPQPNVPGAPPSSTTSPLLPPPLFEQPTLGSGVPTVGSIFINNGALAPSFIAQVFASSDNGAGNGSGIGFLGFGGGDGGVFGTSSFSSMFNKDVPLESGEIQLRWGTSTGNGLGGGEILGAPTLSQQLQEIGESEQRQIRELAWALGEIPLQMPQA</sequence>
<dbReference type="Proteomes" id="UP001161137">
    <property type="component" value="Unassembled WGS sequence"/>
</dbReference>
<evidence type="ECO:0000259" key="3">
    <source>
        <dbReference type="PROSITE" id="PS50268"/>
    </source>
</evidence>
<feature type="compositionally biased region" description="Pro residues" evidence="2">
    <location>
        <begin position="3257"/>
        <end position="3275"/>
    </location>
</feature>
<dbReference type="EMBL" id="JAOCDH010000003">
    <property type="protein sequence ID" value="MDH0700674.1"/>
    <property type="molecule type" value="Genomic_DNA"/>
</dbReference>
<feature type="domain" description="Cadherin" evidence="3">
    <location>
        <begin position="891"/>
        <end position="1017"/>
    </location>
</feature>
<dbReference type="Gene3D" id="2.60.40.1220">
    <property type="match status" value="8"/>
</dbReference>
<dbReference type="InterPro" id="IPR002126">
    <property type="entry name" value="Cadherin-like_dom"/>
</dbReference>
<reference evidence="4" key="1">
    <citation type="submission" date="2022-09" db="EMBL/GenBank/DDBJ databases">
        <title>Intensive care unit water sources are persistently colonized with multi-drug resistant bacteria and are the site of extensive horizontal gene transfer of antibiotic resistance genes.</title>
        <authorList>
            <person name="Diorio-Toth L."/>
        </authorList>
    </citation>
    <scope>NUCLEOTIDE SEQUENCE</scope>
    <source>
        <strain evidence="4">GD03863</strain>
    </source>
</reference>
<evidence type="ECO:0000256" key="2">
    <source>
        <dbReference type="SAM" id="MobiDB-lite"/>
    </source>
</evidence>
<evidence type="ECO:0000313" key="5">
    <source>
        <dbReference type="Proteomes" id="UP001161137"/>
    </source>
</evidence>
<dbReference type="GO" id="GO:0005509">
    <property type="term" value="F:calcium ion binding"/>
    <property type="evidence" value="ECO:0007669"/>
    <property type="project" value="InterPro"/>
</dbReference>
<gene>
    <name evidence="4" type="ORF">N5D41_04120</name>
</gene>